<keyword evidence="4 8" id="KW-0863">Zinc-finger</keyword>
<dbReference type="GO" id="GO:0008270">
    <property type="term" value="F:zinc ion binding"/>
    <property type="evidence" value="ECO:0007669"/>
    <property type="project" value="UniProtKB-KW"/>
</dbReference>
<keyword evidence="7" id="KW-0539">Nucleus</keyword>
<reference evidence="11 12" key="2">
    <citation type="submission" date="2017-02" db="EMBL/GenBank/DDBJ databases">
        <title>A genome survey and senescence transcriptome analysis in Lentinula edodes.</title>
        <authorList>
            <person name="Sakamoto Y."/>
            <person name="Nakade K."/>
            <person name="Sato S."/>
            <person name="Yoshida Y."/>
            <person name="Miyazaki K."/>
            <person name="Natsume S."/>
            <person name="Konno N."/>
        </authorList>
    </citation>
    <scope>NUCLEOTIDE SEQUENCE [LARGE SCALE GENOMIC DNA]</scope>
    <source>
        <strain evidence="11 12">NBRC 111202</strain>
    </source>
</reference>
<evidence type="ECO:0000256" key="6">
    <source>
        <dbReference type="ARBA" id="ARBA00023125"/>
    </source>
</evidence>
<dbReference type="Gene3D" id="3.30.160.60">
    <property type="entry name" value="Classic Zinc Finger"/>
    <property type="match status" value="2"/>
</dbReference>
<dbReference type="GO" id="GO:0031519">
    <property type="term" value="C:PcG protein complex"/>
    <property type="evidence" value="ECO:0007669"/>
    <property type="project" value="TreeGrafter"/>
</dbReference>
<dbReference type="STRING" id="5353.A0A1Q3ERA7"/>
<protein>
    <submittedName>
        <fullName evidence="11">C2h2 conidiation transcription factor</fullName>
    </submittedName>
</protein>
<name>A0A1Q3ERA7_LENED</name>
<accession>A0A1Q3ERA7</accession>
<evidence type="ECO:0000313" key="11">
    <source>
        <dbReference type="EMBL" id="GAW09738.1"/>
    </source>
</evidence>
<proteinExistence type="predicted"/>
<gene>
    <name evidence="11" type="ORF">LENED_011922</name>
</gene>
<comment type="caution">
    <text evidence="11">The sequence shown here is derived from an EMBL/GenBank/DDBJ whole genome shotgun (WGS) entry which is preliminary data.</text>
</comment>
<dbReference type="SMART" id="SM00355">
    <property type="entry name" value="ZnF_C2H2"/>
    <property type="match status" value="2"/>
</dbReference>
<dbReference type="PROSITE" id="PS00028">
    <property type="entry name" value="ZINC_FINGER_C2H2_1"/>
    <property type="match status" value="2"/>
</dbReference>
<dbReference type="PROSITE" id="PS50157">
    <property type="entry name" value="ZINC_FINGER_C2H2_2"/>
    <property type="match status" value="2"/>
</dbReference>
<dbReference type="InterPro" id="IPR013087">
    <property type="entry name" value="Znf_C2H2_type"/>
</dbReference>
<dbReference type="PANTHER" id="PTHR14003">
    <property type="entry name" value="TRANSCRIPTIONAL REPRESSOR PROTEIN YY"/>
    <property type="match status" value="1"/>
</dbReference>
<sequence length="163" mass="19029">MSLPSIDEMFPIHLITLPPRRRLEILAKQMEKSRHKHTHQHDSDGEVSPDKNDYDVQTKKHVCPECFKRFSRPSSLRIHTNTHTGITPFSCPYLGCGRRFNVSSNMRRHYRKHDLAEVVIISRDTNIPDTSEAVNKRYWPEDKEREKGTAKETEELSTIKSMS</sequence>
<evidence type="ECO:0000313" key="12">
    <source>
        <dbReference type="Proteomes" id="UP000188533"/>
    </source>
</evidence>
<evidence type="ECO:0000256" key="7">
    <source>
        <dbReference type="ARBA" id="ARBA00023242"/>
    </source>
</evidence>
<dbReference type="AlphaFoldDB" id="A0A1Q3ERA7"/>
<evidence type="ECO:0000256" key="3">
    <source>
        <dbReference type="ARBA" id="ARBA00022737"/>
    </source>
</evidence>
<evidence type="ECO:0000256" key="5">
    <source>
        <dbReference type="ARBA" id="ARBA00022833"/>
    </source>
</evidence>
<dbReference type="EMBL" id="BDGU01001244">
    <property type="protein sequence ID" value="GAW09738.1"/>
    <property type="molecule type" value="Genomic_DNA"/>
</dbReference>
<dbReference type="PANTHER" id="PTHR14003:SF20">
    <property type="entry name" value="FINGER DOMAIN PROTEIN, PUTATIVE (AFU_ORTHOLOGUE AFUA_4G10380)-RELATED"/>
    <property type="match status" value="1"/>
</dbReference>
<comment type="subcellular location">
    <subcellularLocation>
        <location evidence="1">Nucleus</location>
    </subcellularLocation>
</comment>
<keyword evidence="12" id="KW-1185">Reference proteome</keyword>
<keyword evidence="5" id="KW-0862">Zinc</keyword>
<keyword evidence="6" id="KW-0238">DNA-binding</keyword>
<dbReference type="GO" id="GO:0000785">
    <property type="term" value="C:chromatin"/>
    <property type="evidence" value="ECO:0007669"/>
    <property type="project" value="TreeGrafter"/>
</dbReference>
<organism evidence="11 12">
    <name type="scientific">Lentinula edodes</name>
    <name type="common">Shiitake mushroom</name>
    <name type="synonym">Lentinus edodes</name>
    <dbReference type="NCBI Taxonomy" id="5353"/>
    <lineage>
        <taxon>Eukaryota</taxon>
        <taxon>Fungi</taxon>
        <taxon>Dikarya</taxon>
        <taxon>Basidiomycota</taxon>
        <taxon>Agaricomycotina</taxon>
        <taxon>Agaricomycetes</taxon>
        <taxon>Agaricomycetidae</taxon>
        <taxon>Agaricales</taxon>
        <taxon>Marasmiineae</taxon>
        <taxon>Omphalotaceae</taxon>
        <taxon>Lentinula</taxon>
    </lineage>
</organism>
<evidence type="ECO:0000256" key="9">
    <source>
        <dbReference type="SAM" id="MobiDB-lite"/>
    </source>
</evidence>
<dbReference type="SUPFAM" id="SSF57667">
    <property type="entry name" value="beta-beta-alpha zinc fingers"/>
    <property type="match status" value="1"/>
</dbReference>
<dbReference type="Pfam" id="PF00096">
    <property type="entry name" value="zf-C2H2"/>
    <property type="match status" value="2"/>
</dbReference>
<evidence type="ECO:0000256" key="4">
    <source>
        <dbReference type="ARBA" id="ARBA00022771"/>
    </source>
</evidence>
<dbReference type="InterPro" id="IPR036236">
    <property type="entry name" value="Znf_C2H2_sf"/>
</dbReference>
<dbReference type="GO" id="GO:0000981">
    <property type="term" value="F:DNA-binding transcription factor activity, RNA polymerase II-specific"/>
    <property type="evidence" value="ECO:0007669"/>
    <property type="project" value="TreeGrafter"/>
</dbReference>
<feature type="region of interest" description="Disordered" evidence="9">
    <location>
        <begin position="30"/>
        <end position="52"/>
    </location>
</feature>
<dbReference type="GO" id="GO:0000978">
    <property type="term" value="F:RNA polymerase II cis-regulatory region sequence-specific DNA binding"/>
    <property type="evidence" value="ECO:0007669"/>
    <property type="project" value="TreeGrafter"/>
</dbReference>
<feature type="domain" description="C2H2-type" evidence="10">
    <location>
        <begin position="61"/>
        <end position="88"/>
    </location>
</feature>
<evidence type="ECO:0000256" key="2">
    <source>
        <dbReference type="ARBA" id="ARBA00022723"/>
    </source>
</evidence>
<feature type="domain" description="C2H2-type" evidence="10">
    <location>
        <begin position="89"/>
        <end position="113"/>
    </location>
</feature>
<keyword evidence="2" id="KW-0479">Metal-binding</keyword>
<dbReference type="GO" id="GO:0005667">
    <property type="term" value="C:transcription regulator complex"/>
    <property type="evidence" value="ECO:0007669"/>
    <property type="project" value="TreeGrafter"/>
</dbReference>
<feature type="compositionally biased region" description="Basic and acidic residues" evidence="9">
    <location>
        <begin position="40"/>
        <end position="52"/>
    </location>
</feature>
<keyword evidence="3" id="KW-0677">Repeat</keyword>
<feature type="region of interest" description="Disordered" evidence="9">
    <location>
        <begin position="130"/>
        <end position="163"/>
    </location>
</feature>
<evidence type="ECO:0000259" key="10">
    <source>
        <dbReference type="PROSITE" id="PS50157"/>
    </source>
</evidence>
<evidence type="ECO:0000256" key="1">
    <source>
        <dbReference type="ARBA" id="ARBA00004123"/>
    </source>
</evidence>
<dbReference type="Proteomes" id="UP000188533">
    <property type="component" value="Unassembled WGS sequence"/>
</dbReference>
<reference evidence="11 12" key="1">
    <citation type="submission" date="2016-08" db="EMBL/GenBank/DDBJ databases">
        <authorList>
            <consortium name="Lentinula edodes genome sequencing consortium"/>
            <person name="Sakamoto Y."/>
            <person name="Nakade K."/>
            <person name="Sato S."/>
            <person name="Yoshida Y."/>
            <person name="Miyazaki K."/>
            <person name="Natsume S."/>
            <person name="Konno N."/>
        </authorList>
    </citation>
    <scope>NUCLEOTIDE SEQUENCE [LARGE SCALE GENOMIC DNA]</scope>
    <source>
        <strain evidence="11 12">NBRC 111202</strain>
    </source>
</reference>
<dbReference type="FunFam" id="3.30.160.60:FF:000045">
    <property type="entry name" value="ZFP69 zinc finger protein B"/>
    <property type="match status" value="1"/>
</dbReference>
<feature type="compositionally biased region" description="Basic and acidic residues" evidence="9">
    <location>
        <begin position="134"/>
        <end position="154"/>
    </location>
</feature>
<evidence type="ECO:0000256" key="8">
    <source>
        <dbReference type="PROSITE-ProRule" id="PRU00042"/>
    </source>
</evidence>